<keyword evidence="6 11" id="KW-0547">Nucleotide-binding</keyword>
<dbReference type="GO" id="GO:0000049">
    <property type="term" value="F:tRNA binding"/>
    <property type="evidence" value="ECO:0007669"/>
    <property type="project" value="InterPro"/>
</dbReference>
<name>A0A0M0BQP3_9ARCH</name>
<keyword evidence="10 11" id="KW-0030">Aminoacyl-tRNA synthetase</keyword>
<keyword evidence="3 11" id="KW-0963">Cytoplasm</keyword>
<dbReference type="PANTHER" id="PTHR11538">
    <property type="entry name" value="PHENYLALANYL-TRNA SYNTHETASE"/>
    <property type="match status" value="1"/>
</dbReference>
<organism evidence="13 14">
    <name type="scientific">miscellaneous Crenarchaeota group-15 archaeon DG-45</name>
    <dbReference type="NCBI Taxonomy" id="1685127"/>
    <lineage>
        <taxon>Archaea</taxon>
        <taxon>Candidatus Bathyarchaeota</taxon>
        <taxon>MCG-15</taxon>
    </lineage>
</organism>
<keyword evidence="7 11" id="KW-0067">ATP-binding</keyword>
<dbReference type="GO" id="GO:0005737">
    <property type="term" value="C:cytoplasm"/>
    <property type="evidence" value="ECO:0007669"/>
    <property type="project" value="UniProtKB-SubCell"/>
</dbReference>
<evidence type="ECO:0000256" key="7">
    <source>
        <dbReference type="ARBA" id="ARBA00022840"/>
    </source>
</evidence>
<reference evidence="13 14" key="1">
    <citation type="submission" date="2015-06" db="EMBL/GenBank/DDBJ databases">
        <title>New insights into the roles of widespread benthic archaea in carbon and nitrogen cycling.</title>
        <authorList>
            <person name="Lazar C.S."/>
            <person name="Baker B.J."/>
            <person name="Seitz K.W."/>
            <person name="Hyde A.S."/>
            <person name="Dick G.J."/>
            <person name="Hinrichs K.-U."/>
            <person name="Teske A.P."/>
        </authorList>
    </citation>
    <scope>NUCLEOTIDE SEQUENCE [LARGE SCALE GENOMIC DNA]</scope>
    <source>
        <strain evidence="13">DG-45</strain>
    </source>
</reference>
<comment type="similarity">
    <text evidence="2 11">Belongs to the class-II aminoacyl-tRNA synthetase family. Phe-tRNA synthetase alpha subunit type 2 subfamily.</text>
</comment>
<dbReference type="CDD" id="cd00496">
    <property type="entry name" value="PheRS_alpha_core"/>
    <property type="match status" value="1"/>
</dbReference>
<dbReference type="InterPro" id="IPR022917">
    <property type="entry name" value="Phe_tRNA_ligase_alpha_bac/arc"/>
</dbReference>
<evidence type="ECO:0000313" key="14">
    <source>
        <dbReference type="Proteomes" id="UP000037210"/>
    </source>
</evidence>
<feature type="domain" description="Aminoacyl-transfer RNA synthetases class-II family profile" evidence="12">
    <location>
        <begin position="247"/>
        <end position="482"/>
    </location>
</feature>
<dbReference type="InterPro" id="IPR006195">
    <property type="entry name" value="aa-tRNA-synth_II"/>
</dbReference>
<dbReference type="Gene3D" id="1.10.10.10">
    <property type="entry name" value="Winged helix-like DNA-binding domain superfamily/Winged helix DNA-binding domain"/>
    <property type="match status" value="1"/>
</dbReference>
<comment type="catalytic activity">
    <reaction evidence="11">
        <text>tRNA(Phe) + L-phenylalanine + ATP = L-phenylalanyl-tRNA(Phe) + AMP + diphosphate + H(+)</text>
        <dbReference type="Rhea" id="RHEA:19413"/>
        <dbReference type="Rhea" id="RHEA-COMP:9668"/>
        <dbReference type="Rhea" id="RHEA-COMP:9699"/>
        <dbReference type="ChEBI" id="CHEBI:15378"/>
        <dbReference type="ChEBI" id="CHEBI:30616"/>
        <dbReference type="ChEBI" id="CHEBI:33019"/>
        <dbReference type="ChEBI" id="CHEBI:58095"/>
        <dbReference type="ChEBI" id="CHEBI:78442"/>
        <dbReference type="ChEBI" id="CHEBI:78531"/>
        <dbReference type="ChEBI" id="CHEBI:456215"/>
        <dbReference type="EC" id="6.1.1.20"/>
    </reaction>
</comment>
<dbReference type="GO" id="GO:0000287">
    <property type="term" value="F:magnesium ion binding"/>
    <property type="evidence" value="ECO:0007669"/>
    <property type="project" value="UniProtKB-UniRule"/>
</dbReference>
<evidence type="ECO:0000256" key="3">
    <source>
        <dbReference type="ARBA" id="ARBA00022490"/>
    </source>
</evidence>
<dbReference type="PATRIC" id="fig|1685127.3.peg.753"/>
<comment type="subcellular location">
    <subcellularLocation>
        <location evidence="1 11">Cytoplasm</location>
    </subcellularLocation>
</comment>
<dbReference type="SUPFAM" id="SSF55681">
    <property type="entry name" value="Class II aaRS and biotin synthetases"/>
    <property type="match status" value="1"/>
</dbReference>
<comment type="caution">
    <text evidence="11">Lacks conserved residue(s) required for the propagation of feature annotation.</text>
</comment>
<dbReference type="InterPro" id="IPR004529">
    <property type="entry name" value="Phe-tRNA-synth_IIc_asu"/>
</dbReference>
<dbReference type="NCBIfam" id="TIGR00468">
    <property type="entry name" value="pheS"/>
    <property type="match status" value="1"/>
</dbReference>
<dbReference type="EC" id="6.1.1.20" evidence="11"/>
<dbReference type="InterPro" id="IPR036390">
    <property type="entry name" value="WH_DNA-bd_sf"/>
</dbReference>
<evidence type="ECO:0000256" key="8">
    <source>
        <dbReference type="ARBA" id="ARBA00022842"/>
    </source>
</evidence>
<dbReference type="InterPro" id="IPR045864">
    <property type="entry name" value="aa-tRNA-synth_II/BPL/LPL"/>
</dbReference>
<dbReference type="PANTHER" id="PTHR11538:SF40">
    <property type="entry name" value="PHENYLALANINE--TRNA LIGASE ALPHA SUBUNIT"/>
    <property type="match status" value="1"/>
</dbReference>
<evidence type="ECO:0000256" key="11">
    <source>
        <dbReference type="HAMAP-Rule" id="MF_00282"/>
    </source>
</evidence>
<comment type="caution">
    <text evidence="13">The sequence shown here is derived from an EMBL/GenBank/DDBJ whole genome shotgun (WGS) entry which is preliminary data.</text>
</comment>
<feature type="binding site" evidence="11">
    <location>
        <position position="431"/>
    </location>
    <ligand>
        <name>Mg(2+)</name>
        <dbReference type="ChEBI" id="CHEBI:18420"/>
        <note>ligand shared with heterodimeric partner</note>
    </ligand>
</feature>
<dbReference type="SUPFAM" id="SSF46785">
    <property type="entry name" value="Winged helix' DNA-binding domain"/>
    <property type="match status" value="1"/>
</dbReference>
<dbReference type="EMBL" id="LFWZ01000019">
    <property type="protein sequence ID" value="KON30902.1"/>
    <property type="molecule type" value="Genomic_DNA"/>
</dbReference>
<evidence type="ECO:0000256" key="2">
    <source>
        <dbReference type="ARBA" id="ARBA00006703"/>
    </source>
</evidence>
<dbReference type="GO" id="GO:0006432">
    <property type="term" value="P:phenylalanyl-tRNA aminoacylation"/>
    <property type="evidence" value="ECO:0007669"/>
    <property type="project" value="UniProtKB-UniRule"/>
</dbReference>
<dbReference type="AlphaFoldDB" id="A0A0M0BQP3"/>
<evidence type="ECO:0000256" key="9">
    <source>
        <dbReference type="ARBA" id="ARBA00022917"/>
    </source>
</evidence>
<gene>
    <name evidence="11" type="primary">pheS</name>
    <name evidence="13" type="ORF">AC482_02810</name>
</gene>
<feature type="binding site" evidence="11">
    <location>
        <position position="455"/>
    </location>
    <ligand>
        <name>L-phenylalanine</name>
        <dbReference type="ChEBI" id="CHEBI:58095"/>
    </ligand>
</feature>
<keyword evidence="5 11" id="KW-0479">Metal-binding</keyword>
<dbReference type="PROSITE" id="PS50862">
    <property type="entry name" value="AA_TRNA_LIGASE_II"/>
    <property type="match status" value="1"/>
</dbReference>
<dbReference type="Gene3D" id="3.30.930.10">
    <property type="entry name" value="Bira Bifunctional Protein, Domain 2"/>
    <property type="match status" value="1"/>
</dbReference>
<feature type="binding site" evidence="11">
    <location>
        <position position="348"/>
    </location>
    <ligand>
        <name>L-phenylalanine</name>
        <dbReference type="ChEBI" id="CHEBI:58095"/>
    </ligand>
</feature>
<comment type="cofactor">
    <cofactor evidence="11">
        <name>Mg(2+)</name>
        <dbReference type="ChEBI" id="CHEBI:18420"/>
    </cofactor>
    <text evidence="11">Binds 2 magnesium ions per tetramer.</text>
</comment>
<evidence type="ECO:0000256" key="10">
    <source>
        <dbReference type="ARBA" id="ARBA00023146"/>
    </source>
</evidence>
<dbReference type="InterPro" id="IPR002319">
    <property type="entry name" value="Phenylalanyl-tRNA_Synthase"/>
</dbReference>
<keyword evidence="9 11" id="KW-0648">Protein biosynthesis</keyword>
<evidence type="ECO:0000256" key="6">
    <source>
        <dbReference type="ARBA" id="ARBA00022741"/>
    </source>
</evidence>
<feature type="binding site" evidence="11">
    <location>
        <position position="429"/>
    </location>
    <ligand>
        <name>L-phenylalanine</name>
        <dbReference type="ChEBI" id="CHEBI:58095"/>
    </ligand>
</feature>
<dbReference type="HAMAP" id="MF_00282">
    <property type="entry name" value="Phe_tRNA_synth_alpha2"/>
    <property type="match status" value="1"/>
</dbReference>
<dbReference type="Pfam" id="PF01409">
    <property type="entry name" value="tRNA-synt_2d"/>
    <property type="match status" value="1"/>
</dbReference>
<dbReference type="NCBIfam" id="NF003210">
    <property type="entry name" value="PRK04172.1"/>
    <property type="match status" value="1"/>
</dbReference>
<dbReference type="Proteomes" id="UP000037210">
    <property type="component" value="Unassembled WGS sequence"/>
</dbReference>
<evidence type="ECO:0000259" key="12">
    <source>
        <dbReference type="PROSITE" id="PS50862"/>
    </source>
</evidence>
<comment type="subunit">
    <text evidence="11">Tetramer of two alpha and two beta subunits.</text>
</comment>
<keyword evidence="4 11" id="KW-0436">Ligase</keyword>
<evidence type="ECO:0000313" key="13">
    <source>
        <dbReference type="EMBL" id="KON30902.1"/>
    </source>
</evidence>
<evidence type="ECO:0000256" key="5">
    <source>
        <dbReference type="ARBA" id="ARBA00022723"/>
    </source>
</evidence>
<accession>A0A0M0BQP3</accession>
<proteinExistence type="inferred from homology"/>
<sequence length="509" mass="58450">MNPETVASSLHENERAVLLALKRRGPATTEELASATGLGRDAVEKACAWAETKGVVSVEEEASRAFSLTEEGRAYEAEGLPEKRLLRLVQKGEREIGSLREAFRPLDIALVWIRRNDWATIRDGHLEPTDRGLQALARETLDERLLHKISESPLGEDQLDEASARRVGLMVKRGLLSRSETVERRVELTEFGQTVVPHLESAQSARVVTQLTPELMRSGGWRDAFFQRYDVALPVPTLYPGKRHFISQVIDYIRRFWVELGFREMTGPLLELAFWNFDALFQPQDHPARDLADTFYMKRPRSGRLPDPELVRRVRETHENGWTTGSTGWQYDWDPELARRCCLRTHTTSLSVNAIARLGEEDLPAKFFSVGRVFRNETIDWNHLMEFYQTDGIVIGDGVTFRDMQGYLKAYIEGLGARRFRFRPGYFPYTEMSMEAEVWVEEKGAWMELFGAGMFRPEVVKPLFGREVPVLAWGPGFDRLVMQSYGINTIRELYGNDIGFLRKARLWMR</sequence>
<evidence type="ECO:0000256" key="4">
    <source>
        <dbReference type="ARBA" id="ARBA00022598"/>
    </source>
</evidence>
<protein>
    <recommendedName>
        <fullName evidence="11">Phenylalanine--tRNA ligase alpha subunit</fullName>
        <ecNumber evidence="11">6.1.1.20</ecNumber>
    </recommendedName>
    <alternativeName>
        <fullName evidence="11">Phenylalanyl-tRNA synthetase alpha subunit</fullName>
        <shortName evidence="11">PheRS</shortName>
    </alternativeName>
</protein>
<keyword evidence="8 11" id="KW-0460">Magnesium</keyword>
<dbReference type="GO" id="GO:0004826">
    <property type="term" value="F:phenylalanine-tRNA ligase activity"/>
    <property type="evidence" value="ECO:0007669"/>
    <property type="project" value="UniProtKB-UniRule"/>
</dbReference>
<dbReference type="InterPro" id="IPR036388">
    <property type="entry name" value="WH-like_DNA-bd_sf"/>
</dbReference>
<evidence type="ECO:0000256" key="1">
    <source>
        <dbReference type="ARBA" id="ARBA00004496"/>
    </source>
</evidence>
<dbReference type="GO" id="GO:0005524">
    <property type="term" value="F:ATP binding"/>
    <property type="evidence" value="ECO:0007669"/>
    <property type="project" value="UniProtKB-UniRule"/>
</dbReference>